<evidence type="ECO:0000313" key="2">
    <source>
        <dbReference type="Proteomes" id="UP000439903"/>
    </source>
</evidence>
<reference evidence="1 2" key="1">
    <citation type="journal article" date="2019" name="Environ. Microbiol.">
        <title>At the nexus of three kingdoms: the genome of the mycorrhizal fungus Gigaspora margarita provides insights into plant, endobacterial and fungal interactions.</title>
        <authorList>
            <person name="Venice F."/>
            <person name="Ghignone S."/>
            <person name="Salvioli di Fossalunga A."/>
            <person name="Amselem J."/>
            <person name="Novero M."/>
            <person name="Xianan X."/>
            <person name="Sedzielewska Toro K."/>
            <person name="Morin E."/>
            <person name="Lipzen A."/>
            <person name="Grigoriev I.V."/>
            <person name="Henrissat B."/>
            <person name="Martin F.M."/>
            <person name="Bonfante P."/>
        </authorList>
    </citation>
    <scope>NUCLEOTIDE SEQUENCE [LARGE SCALE GENOMIC DNA]</scope>
    <source>
        <strain evidence="1 2">BEG34</strain>
    </source>
</reference>
<keyword evidence="1" id="KW-0378">Hydrolase</keyword>
<dbReference type="GO" id="GO:0006508">
    <property type="term" value="P:proteolysis"/>
    <property type="evidence" value="ECO:0007669"/>
    <property type="project" value="UniProtKB-KW"/>
</dbReference>
<sequence>MICLQKSLVLSYRNDKTTCQEINNIAFSSYASCYVNSGVCLLPPADWDLILHTINCEDLFLGPASMQVLSTIAKCVKLYAFLVKKYVCQLK</sequence>
<evidence type="ECO:0000313" key="1">
    <source>
        <dbReference type="EMBL" id="KAF0400566.1"/>
    </source>
</evidence>
<dbReference type="Proteomes" id="UP000439903">
    <property type="component" value="Unassembled WGS sequence"/>
</dbReference>
<dbReference type="OrthoDB" id="2251794at2759"/>
<comment type="caution">
    <text evidence="1">The sequence shown here is derived from an EMBL/GenBank/DDBJ whole genome shotgun (WGS) entry which is preliminary data.</text>
</comment>
<dbReference type="GO" id="GO:0008233">
    <property type="term" value="F:peptidase activity"/>
    <property type="evidence" value="ECO:0007669"/>
    <property type="project" value="UniProtKB-KW"/>
</dbReference>
<proteinExistence type="predicted"/>
<keyword evidence="1" id="KW-0645">Protease</keyword>
<protein>
    <submittedName>
        <fullName evidence="1">Subtilisin-like serine protease</fullName>
    </submittedName>
</protein>
<gene>
    <name evidence="1" type="ORF">F8M41_009546</name>
</gene>
<name>A0A8H4A328_GIGMA</name>
<dbReference type="EMBL" id="WTPW01002032">
    <property type="protein sequence ID" value="KAF0400566.1"/>
    <property type="molecule type" value="Genomic_DNA"/>
</dbReference>
<keyword evidence="2" id="KW-1185">Reference proteome</keyword>
<dbReference type="AlphaFoldDB" id="A0A8H4A328"/>
<accession>A0A8H4A328</accession>
<organism evidence="1 2">
    <name type="scientific">Gigaspora margarita</name>
    <dbReference type="NCBI Taxonomy" id="4874"/>
    <lineage>
        <taxon>Eukaryota</taxon>
        <taxon>Fungi</taxon>
        <taxon>Fungi incertae sedis</taxon>
        <taxon>Mucoromycota</taxon>
        <taxon>Glomeromycotina</taxon>
        <taxon>Glomeromycetes</taxon>
        <taxon>Diversisporales</taxon>
        <taxon>Gigasporaceae</taxon>
        <taxon>Gigaspora</taxon>
    </lineage>
</organism>